<dbReference type="AlphaFoldDB" id="A0A3B0VKK6"/>
<dbReference type="CDD" id="cd01071">
    <property type="entry name" value="PBP2_PhnD_like"/>
    <property type="match status" value="1"/>
</dbReference>
<name>A0A3B0VKK6_9ZZZZ</name>
<dbReference type="Gene3D" id="3.40.190.10">
    <property type="entry name" value="Periplasmic binding protein-like II"/>
    <property type="match status" value="2"/>
</dbReference>
<keyword evidence="1" id="KW-0732">Signal</keyword>
<dbReference type="GO" id="GO:0043190">
    <property type="term" value="C:ATP-binding cassette (ABC) transporter complex"/>
    <property type="evidence" value="ECO:0007669"/>
    <property type="project" value="InterPro"/>
</dbReference>
<dbReference type="GO" id="GO:0055085">
    <property type="term" value="P:transmembrane transport"/>
    <property type="evidence" value="ECO:0007669"/>
    <property type="project" value="InterPro"/>
</dbReference>
<organism evidence="2">
    <name type="scientific">hydrothermal vent metagenome</name>
    <dbReference type="NCBI Taxonomy" id="652676"/>
    <lineage>
        <taxon>unclassified sequences</taxon>
        <taxon>metagenomes</taxon>
        <taxon>ecological metagenomes</taxon>
    </lineage>
</organism>
<reference evidence="2" key="1">
    <citation type="submission" date="2018-06" db="EMBL/GenBank/DDBJ databases">
        <authorList>
            <person name="Zhirakovskaya E."/>
        </authorList>
    </citation>
    <scope>NUCLEOTIDE SEQUENCE</scope>
</reference>
<dbReference type="Pfam" id="PF12974">
    <property type="entry name" value="Phosphonate-bd"/>
    <property type="match status" value="1"/>
</dbReference>
<dbReference type="PANTHER" id="PTHR35841">
    <property type="entry name" value="PHOSPHONATES-BINDING PERIPLASMIC PROTEIN"/>
    <property type="match status" value="1"/>
</dbReference>
<protein>
    <submittedName>
        <fullName evidence="2">Phosphonate ABC transporter phosphate-binding periplasmic component (TC 3.A.1.9.1)</fullName>
    </submittedName>
</protein>
<gene>
    <name evidence="2" type="ORF">MNBD_DELTA04-1032</name>
</gene>
<evidence type="ECO:0000313" key="2">
    <source>
        <dbReference type="EMBL" id="VAW40823.1"/>
    </source>
</evidence>
<proteinExistence type="predicted"/>
<sequence>MIVCCATKFRSAGRLLLLVFLCLTAVTVQAPRVSAKTRGLLIGIEPEHNIFDQIERYRDLAGYLSDQLGFKVRLTIMSRYGEVIKRFKSRQLDGAFLSSFTAALGIKEFQLEPVASPVNLAGKSTSRGYIFVRRDSGIKTVKDMRGKSFVFVDPATTEGYLFPMAFLRRHGVKDRHSFFSRCWFSGSHASALFAVLDGRADIGAAKDTVFNKQIASDPSIKSELRIIAQSPPVPEVTLCLRDDIPASLRHRILSVLLNMKNTARGRQVLKKFAALRFIKANNSDFALISNMAKEAGITMSDYK</sequence>
<dbReference type="InterPro" id="IPR005770">
    <property type="entry name" value="PhnD"/>
</dbReference>
<accession>A0A3B0VKK6</accession>
<dbReference type="SUPFAM" id="SSF53850">
    <property type="entry name" value="Periplasmic binding protein-like II"/>
    <property type="match status" value="1"/>
</dbReference>
<dbReference type="NCBIfam" id="TIGR01098">
    <property type="entry name" value="3A0109s03R"/>
    <property type="match status" value="1"/>
</dbReference>
<dbReference type="EMBL" id="UOEY01000112">
    <property type="protein sequence ID" value="VAW40823.1"/>
    <property type="molecule type" value="Genomic_DNA"/>
</dbReference>
<evidence type="ECO:0000256" key="1">
    <source>
        <dbReference type="ARBA" id="ARBA00022729"/>
    </source>
</evidence>
<dbReference type="PANTHER" id="PTHR35841:SF1">
    <property type="entry name" value="PHOSPHONATES-BINDING PERIPLASMIC PROTEIN"/>
    <property type="match status" value="1"/>
</dbReference>